<dbReference type="EMBL" id="JBHTBS010000016">
    <property type="protein sequence ID" value="MFC7339382.1"/>
    <property type="molecule type" value="Genomic_DNA"/>
</dbReference>
<name>A0ABW2LAB4_9BACT</name>
<organism evidence="1 2">
    <name type="scientific">Haloferula chungangensis</name>
    <dbReference type="NCBI Taxonomy" id="1048331"/>
    <lineage>
        <taxon>Bacteria</taxon>
        <taxon>Pseudomonadati</taxon>
        <taxon>Verrucomicrobiota</taxon>
        <taxon>Verrucomicrobiia</taxon>
        <taxon>Verrucomicrobiales</taxon>
        <taxon>Verrucomicrobiaceae</taxon>
        <taxon>Haloferula</taxon>
    </lineage>
</organism>
<gene>
    <name evidence="1" type="ORF">ACFQY0_19475</name>
</gene>
<accession>A0ABW2LAB4</accession>
<dbReference type="Proteomes" id="UP001596472">
    <property type="component" value="Unassembled WGS sequence"/>
</dbReference>
<dbReference type="InterPro" id="IPR006311">
    <property type="entry name" value="TAT_signal"/>
</dbReference>
<protein>
    <recommendedName>
        <fullName evidence="3">Twin-arginine translocation signal domain-containing protein</fullName>
    </recommendedName>
</protein>
<sequence>MNTSNFLPPPVRLSQAFDGVAGGGVTRRLFIKRTGGATVASIGAWNLSTTSATAADESDGSWLIKLDSSNPGDGANQATQGAKSKYGWNWKSALVTINGSQHLLTTRWQCTPNPKHPTDLVGTKKEAWDFGITFLAQVRSNPGAIPVNFPSNGQEDYMVYGGQYYGTLVADAGFSGQAGSSGTVTLQETLVPFHFPNGTEIQQCKISHNPVDDHEEFYANSTEQYKLILAVRSNPVNGDQASSHSYQAVIVAGIIKEMLPVSPSSFKISYTPPTQISIDVNVTAPPGEGTTVKITEITTSMGLGFVAIKD</sequence>
<proteinExistence type="predicted"/>
<dbReference type="PROSITE" id="PS51318">
    <property type="entry name" value="TAT"/>
    <property type="match status" value="1"/>
</dbReference>
<keyword evidence="2" id="KW-1185">Reference proteome</keyword>
<evidence type="ECO:0000313" key="2">
    <source>
        <dbReference type="Proteomes" id="UP001596472"/>
    </source>
</evidence>
<evidence type="ECO:0000313" key="1">
    <source>
        <dbReference type="EMBL" id="MFC7339382.1"/>
    </source>
</evidence>
<dbReference type="RefSeq" id="WP_379716090.1">
    <property type="nucleotide sequence ID" value="NZ_JBHTBS010000016.1"/>
</dbReference>
<comment type="caution">
    <text evidence="1">The sequence shown here is derived from an EMBL/GenBank/DDBJ whole genome shotgun (WGS) entry which is preliminary data.</text>
</comment>
<evidence type="ECO:0008006" key="3">
    <source>
        <dbReference type="Google" id="ProtNLM"/>
    </source>
</evidence>
<reference evidence="2" key="1">
    <citation type="journal article" date="2019" name="Int. J. Syst. Evol. Microbiol.">
        <title>The Global Catalogue of Microorganisms (GCM) 10K type strain sequencing project: providing services to taxonomists for standard genome sequencing and annotation.</title>
        <authorList>
            <consortium name="The Broad Institute Genomics Platform"/>
            <consortium name="The Broad Institute Genome Sequencing Center for Infectious Disease"/>
            <person name="Wu L."/>
            <person name="Ma J."/>
        </authorList>
    </citation>
    <scope>NUCLEOTIDE SEQUENCE [LARGE SCALE GENOMIC DNA]</scope>
    <source>
        <strain evidence="2">CGMCC 4.1467</strain>
    </source>
</reference>